<feature type="compositionally biased region" description="Basic and acidic residues" evidence="1">
    <location>
        <begin position="359"/>
        <end position="374"/>
    </location>
</feature>
<feature type="compositionally biased region" description="Polar residues" evidence="1">
    <location>
        <begin position="172"/>
        <end position="194"/>
    </location>
</feature>
<dbReference type="EMBL" id="KK088427">
    <property type="protein sequence ID" value="EYE94253.1"/>
    <property type="molecule type" value="Genomic_DNA"/>
</dbReference>
<dbReference type="RefSeq" id="XP_040637941.1">
    <property type="nucleotide sequence ID" value="XM_040780234.1"/>
</dbReference>
<dbReference type="SMART" id="SM01083">
    <property type="entry name" value="Cir_N"/>
    <property type="match status" value="1"/>
</dbReference>
<evidence type="ECO:0000256" key="1">
    <source>
        <dbReference type="SAM" id="MobiDB-lite"/>
    </source>
</evidence>
<gene>
    <name evidence="3" type="ORF">EURHEDRAFT_403595</name>
</gene>
<feature type="compositionally biased region" description="Basic and acidic residues" evidence="1">
    <location>
        <begin position="20"/>
        <end position="56"/>
    </location>
</feature>
<dbReference type="Pfam" id="PF10197">
    <property type="entry name" value="Cir_N"/>
    <property type="match status" value="1"/>
</dbReference>
<evidence type="ECO:0000313" key="3">
    <source>
        <dbReference type="EMBL" id="EYE94253.1"/>
    </source>
</evidence>
<feature type="region of interest" description="Disordered" evidence="1">
    <location>
        <begin position="16"/>
        <end position="374"/>
    </location>
</feature>
<feature type="compositionally biased region" description="Basic residues" evidence="1">
    <location>
        <begin position="311"/>
        <end position="358"/>
    </location>
</feature>
<dbReference type="PANTHER" id="PTHR22093">
    <property type="entry name" value="LEUKOCYTE RECEPTOR CLUSTER LRC MEMBER 1"/>
    <property type="match status" value="1"/>
</dbReference>
<feature type="compositionally biased region" description="Basic and acidic residues" evidence="1">
    <location>
        <begin position="148"/>
        <end position="170"/>
    </location>
</feature>
<proteinExistence type="predicted"/>
<feature type="compositionally biased region" description="Basic and acidic residues" evidence="1">
    <location>
        <begin position="214"/>
        <end position="226"/>
    </location>
</feature>
<evidence type="ECO:0000259" key="2">
    <source>
        <dbReference type="SMART" id="SM01083"/>
    </source>
</evidence>
<sequence length="374" mass="43989">MPLHLLGKKSWNVYNPENVARVRRDEAQAKAREEEEERRMQEIDAERRLQILRGERPSTPPPPPASQPSAGQHEKRSRKDEEPGRFNRKRRRLAGEDDTDRDIRLAMEDAQLAGGKRAELTRLKTSDAPLEDGTGHINLFPSETGRAPVEKNAEAETEATEKKRRYEEQYTMRPSNAAGFSQSVGKAPWYSSSGREAPAPESMPGKDVWGNEDPMWKQREMTRMDANDPLAAMRKGVKQLRMVEQERNRWNEERRRELEALKAEGREQSRRHRRGRSPSRGSISENSLEGFKLNAPPDRQRDGKDQEKSSYRYHRRHRHRRRHDRSRDRSRRHHSHSHSHSHSHLHSRSRSRSRHHRQDHHENRNDDRRSSRRP</sequence>
<keyword evidence="4" id="KW-1185">Reference proteome</keyword>
<feature type="compositionally biased region" description="Basic and acidic residues" evidence="1">
    <location>
        <begin position="241"/>
        <end position="268"/>
    </location>
</feature>
<dbReference type="InterPro" id="IPR019339">
    <property type="entry name" value="CIR_N_dom"/>
</dbReference>
<dbReference type="OrthoDB" id="2159131at2759"/>
<feature type="compositionally biased region" description="Basic and acidic residues" evidence="1">
    <location>
        <begin position="116"/>
        <end position="125"/>
    </location>
</feature>
<dbReference type="PANTHER" id="PTHR22093:SF0">
    <property type="entry name" value="LEUKOCYTE RECEPTOR CLUSTER MEMBER 1"/>
    <property type="match status" value="1"/>
</dbReference>
<name>A0A017SB40_ASPRC</name>
<dbReference type="InterPro" id="IPR039875">
    <property type="entry name" value="LENG1-like"/>
</dbReference>
<evidence type="ECO:0000313" key="4">
    <source>
        <dbReference type="Proteomes" id="UP000019804"/>
    </source>
</evidence>
<feature type="compositionally biased region" description="Basic and acidic residues" evidence="1">
    <location>
        <begin position="72"/>
        <end position="85"/>
    </location>
</feature>
<feature type="compositionally biased region" description="Basic and acidic residues" evidence="1">
    <location>
        <begin position="298"/>
        <end position="310"/>
    </location>
</feature>
<reference evidence="4" key="1">
    <citation type="journal article" date="2014" name="Nat. Commun.">
        <title>Genomic adaptations of the halophilic Dead Sea filamentous fungus Eurotium rubrum.</title>
        <authorList>
            <person name="Kis-Papo T."/>
            <person name="Weig A.R."/>
            <person name="Riley R."/>
            <person name="Persoh D."/>
            <person name="Salamov A."/>
            <person name="Sun H."/>
            <person name="Lipzen A."/>
            <person name="Wasser S.P."/>
            <person name="Rambold G."/>
            <person name="Grigoriev I.V."/>
            <person name="Nevo E."/>
        </authorList>
    </citation>
    <scope>NUCLEOTIDE SEQUENCE [LARGE SCALE GENOMIC DNA]</scope>
    <source>
        <strain evidence="4">CBS 135680</strain>
    </source>
</reference>
<dbReference type="Proteomes" id="UP000019804">
    <property type="component" value="Unassembled WGS sequence"/>
</dbReference>
<dbReference type="STRING" id="1388766.A0A017SB40"/>
<dbReference type="AlphaFoldDB" id="A0A017SB40"/>
<dbReference type="HOGENOM" id="CLU_047019_1_1_1"/>
<feature type="domain" description="CBF1-interacting co-repressor CIR N-terminal" evidence="2">
    <location>
        <begin position="10"/>
        <end position="46"/>
    </location>
</feature>
<protein>
    <recommendedName>
        <fullName evidence="2">CBF1-interacting co-repressor CIR N-terminal domain-containing protein</fullName>
    </recommendedName>
</protein>
<accession>A0A017SB40</accession>
<dbReference type="GeneID" id="63695358"/>
<organism evidence="3 4">
    <name type="scientific">Aspergillus ruber (strain CBS 135680)</name>
    <dbReference type="NCBI Taxonomy" id="1388766"/>
    <lineage>
        <taxon>Eukaryota</taxon>
        <taxon>Fungi</taxon>
        <taxon>Dikarya</taxon>
        <taxon>Ascomycota</taxon>
        <taxon>Pezizomycotina</taxon>
        <taxon>Eurotiomycetes</taxon>
        <taxon>Eurotiomycetidae</taxon>
        <taxon>Eurotiales</taxon>
        <taxon>Aspergillaceae</taxon>
        <taxon>Aspergillus</taxon>
        <taxon>Aspergillus subgen. Aspergillus</taxon>
    </lineage>
</organism>